<gene>
    <name evidence="2" type="ORF">ABZ508_30890</name>
</gene>
<evidence type="ECO:0000313" key="2">
    <source>
        <dbReference type="EMBL" id="MEU0711777.1"/>
    </source>
</evidence>
<keyword evidence="3" id="KW-1185">Reference proteome</keyword>
<sequence>MERGERATLVRICDPAGRTRGVGFVADDEGTVLTSHEAVDGLVRVVVRGQTEDGERAPGPESRGGDPARADGGGAARVAEGDAIVPLPEAGLALVRTEGLGVSPLPVATRGHVEAGTYVRIAARGWREARVLGTARVTYTASDRFHLLGDVLELAIGTEGREALRLGGEAAGGPVLDASTGAVLGVLGTALHAGHRAAGLAVPLARAAAAAPDGPLAALLRRNAATVPAYGDDLNLAGALHLTATTSGPGTGTGTGLVERRAVARELDAFTTSDATVFALVGDPGTGRTTALRALADRRARGDAPAPTLWLRGADLHADDTSLADAVARALRQAGRIVACSGAPGDMGTATPARVARLARDGGRPLLVLLDAPEEMPPVLAHRLAAWTTTTAGWLRTHHIRLVVACRPEHWERAGALHPAGTLYRLGRPARRLPDALRIGDLSGREAARARERYGLPDDALAADDARHPLTLRLLAEVRDALPAGAPGRPGRHEVLAAHLDLTCLRVAVRIAAATRPAPCGGAVRRLAARVAGRVHEAARRCLGPGQGQLDREAFEDLFPWSTGWAAAVLTEGLLVPAGAGYRFAHEEVGDWIQGAHLDLDAALDALVHGDAPGDLPVPRHRIGPVLQALLLMDRGQGPAALARRLEGLVDALDRPPGTEAAWWSGRLLGETLLRVPDVRPYLGVLRRLARRIAAGGFSGVDGAGDAGGAGGVLDEFAPWFWERLRLRDDDRVDLLRRLLPADAAPGTGDGPRHLDAVAARLAADPRGVQPLLCRWFTDERPLSARPGAHGRSTVAGAAQALLYAHRDLAVDDLCEALVTTAHPRADELLAALAEDAPAALCRAVDRWAHDDVRPARRAAAAVYGRLLAARVTARADREHLRYAARALLARPADEALHGPALGILVRDPHSRPRHLREALAAFRAGDPGVPPDAVTAALHTHPGPVLAAFRARLLGDRPDSGAGALLAELAEVRTPALARHAAELVRAYVHRHPEGARHAAAYVDRRLEQGPAARAVLFPLVGALLRGCPVEVRGALAPVLAAPGTRASRPLRDELLDVLLEYEQYERRDLAVLDALLRAAALGAGLRPEARTRELVHRTGLLFVRTPEGATCFDRRLVELSRDVPGFADLVAGWLRRAPADWAFAVGPSARRTVERLAGDRATAPGIGPVPVQQPDSGPGGTLPGPVHPMPMRAGSRGHGSLRPA</sequence>
<comment type="caution">
    <text evidence="2">The sequence shown here is derived from an EMBL/GenBank/DDBJ whole genome shotgun (WGS) entry which is preliminary data.</text>
</comment>
<dbReference type="InterPro" id="IPR027417">
    <property type="entry name" value="P-loop_NTPase"/>
</dbReference>
<name>A0ABV2WEL0_9ACTN</name>
<feature type="region of interest" description="Disordered" evidence="1">
    <location>
        <begin position="1162"/>
        <end position="1206"/>
    </location>
</feature>
<reference evidence="2 3" key="1">
    <citation type="submission" date="2024-06" db="EMBL/GenBank/DDBJ databases">
        <title>The Natural Products Discovery Center: Release of the First 8490 Sequenced Strains for Exploring Actinobacteria Biosynthetic Diversity.</title>
        <authorList>
            <person name="Kalkreuter E."/>
            <person name="Kautsar S.A."/>
            <person name="Yang D."/>
            <person name="Bader C.D."/>
            <person name="Teijaro C.N."/>
            <person name="Fluegel L."/>
            <person name="Davis C.M."/>
            <person name="Simpson J.R."/>
            <person name="Lauterbach L."/>
            <person name="Steele A.D."/>
            <person name="Gui C."/>
            <person name="Meng S."/>
            <person name="Li G."/>
            <person name="Viehrig K."/>
            <person name="Ye F."/>
            <person name="Su P."/>
            <person name="Kiefer A.F."/>
            <person name="Nichols A."/>
            <person name="Cepeda A.J."/>
            <person name="Yan W."/>
            <person name="Fan B."/>
            <person name="Jiang Y."/>
            <person name="Adhikari A."/>
            <person name="Zheng C.-J."/>
            <person name="Schuster L."/>
            <person name="Cowan T.M."/>
            <person name="Smanski M.J."/>
            <person name="Chevrette M.G."/>
            <person name="De Carvalho L.P.S."/>
            <person name="Shen B."/>
        </authorList>
    </citation>
    <scope>NUCLEOTIDE SEQUENCE [LARGE SCALE GENOMIC DNA]</scope>
    <source>
        <strain evidence="2 3">NPDC006337</strain>
    </source>
</reference>
<protein>
    <submittedName>
        <fullName evidence="2">Serine protease</fullName>
    </submittedName>
</protein>
<dbReference type="SUPFAM" id="SSF50494">
    <property type="entry name" value="Trypsin-like serine proteases"/>
    <property type="match status" value="1"/>
</dbReference>
<proteinExistence type="predicted"/>
<evidence type="ECO:0000313" key="3">
    <source>
        <dbReference type="Proteomes" id="UP001550378"/>
    </source>
</evidence>
<dbReference type="GO" id="GO:0006508">
    <property type="term" value="P:proteolysis"/>
    <property type="evidence" value="ECO:0007669"/>
    <property type="project" value="UniProtKB-KW"/>
</dbReference>
<feature type="compositionally biased region" description="Basic and acidic residues" evidence="1">
    <location>
        <begin position="50"/>
        <end position="69"/>
    </location>
</feature>
<feature type="region of interest" description="Disordered" evidence="1">
    <location>
        <begin position="49"/>
        <end position="74"/>
    </location>
</feature>
<keyword evidence="2" id="KW-0378">Hydrolase</keyword>
<keyword evidence="2" id="KW-0645">Protease</keyword>
<dbReference type="InterPro" id="IPR009003">
    <property type="entry name" value="Peptidase_S1_PA"/>
</dbReference>
<dbReference type="Proteomes" id="UP001550378">
    <property type="component" value="Unassembled WGS sequence"/>
</dbReference>
<organism evidence="2 3">
    <name type="scientific">Streptomyces lavendulocolor</name>
    <dbReference type="NCBI Taxonomy" id="67316"/>
    <lineage>
        <taxon>Bacteria</taxon>
        <taxon>Bacillati</taxon>
        <taxon>Actinomycetota</taxon>
        <taxon>Actinomycetes</taxon>
        <taxon>Kitasatosporales</taxon>
        <taxon>Streptomycetaceae</taxon>
        <taxon>Streptomyces</taxon>
    </lineage>
</organism>
<dbReference type="RefSeq" id="WP_359807009.1">
    <property type="nucleotide sequence ID" value="NZ_JBEXZQ010000051.1"/>
</dbReference>
<dbReference type="SUPFAM" id="SSF52540">
    <property type="entry name" value="P-loop containing nucleoside triphosphate hydrolases"/>
    <property type="match status" value="1"/>
</dbReference>
<accession>A0ABV2WEL0</accession>
<dbReference type="EMBL" id="JBEXZR010000041">
    <property type="protein sequence ID" value="MEU0711777.1"/>
    <property type="molecule type" value="Genomic_DNA"/>
</dbReference>
<evidence type="ECO:0000256" key="1">
    <source>
        <dbReference type="SAM" id="MobiDB-lite"/>
    </source>
</evidence>
<dbReference type="GO" id="GO:0008233">
    <property type="term" value="F:peptidase activity"/>
    <property type="evidence" value="ECO:0007669"/>
    <property type="project" value="UniProtKB-KW"/>
</dbReference>